<proteinExistence type="predicted"/>
<accession>A0A841GM56</accession>
<comment type="caution">
    <text evidence="1">The sequence shown here is derived from an EMBL/GenBank/DDBJ whole genome shotgun (WGS) entry which is preliminary data.</text>
</comment>
<organism evidence="1 2">
    <name type="scientific">Longimicrobium terrae</name>
    <dbReference type="NCBI Taxonomy" id="1639882"/>
    <lineage>
        <taxon>Bacteria</taxon>
        <taxon>Pseudomonadati</taxon>
        <taxon>Gemmatimonadota</taxon>
        <taxon>Longimicrobiia</taxon>
        <taxon>Longimicrobiales</taxon>
        <taxon>Longimicrobiaceae</taxon>
        <taxon>Longimicrobium</taxon>
    </lineage>
</organism>
<protein>
    <submittedName>
        <fullName evidence="1">Uncharacterized protein</fullName>
    </submittedName>
</protein>
<name>A0A841GM56_9BACT</name>
<sequence length="55" mass="5986">MSKLTLRIDELAVDSFEMEIEQAERGTVDGNEALSGTLCYTPGTRLTCCPCTPAF</sequence>
<evidence type="ECO:0000313" key="1">
    <source>
        <dbReference type="EMBL" id="MBB6069697.1"/>
    </source>
</evidence>
<dbReference type="Proteomes" id="UP000582837">
    <property type="component" value="Unassembled WGS sequence"/>
</dbReference>
<dbReference type="AlphaFoldDB" id="A0A841GM56"/>
<keyword evidence="2" id="KW-1185">Reference proteome</keyword>
<reference evidence="1 2" key="1">
    <citation type="submission" date="2020-08" db="EMBL/GenBank/DDBJ databases">
        <title>Genomic Encyclopedia of Type Strains, Phase IV (KMG-IV): sequencing the most valuable type-strain genomes for metagenomic binning, comparative biology and taxonomic classification.</title>
        <authorList>
            <person name="Goeker M."/>
        </authorList>
    </citation>
    <scope>NUCLEOTIDE SEQUENCE [LARGE SCALE GENOMIC DNA]</scope>
    <source>
        <strain evidence="1 2">DSM 29007</strain>
    </source>
</reference>
<dbReference type="EMBL" id="JACHIA010000003">
    <property type="protein sequence ID" value="MBB6069697.1"/>
    <property type="molecule type" value="Genomic_DNA"/>
</dbReference>
<evidence type="ECO:0000313" key="2">
    <source>
        <dbReference type="Proteomes" id="UP000582837"/>
    </source>
</evidence>
<gene>
    <name evidence="1" type="ORF">HNQ61_001314</name>
</gene>
<dbReference type="RefSeq" id="WP_170036216.1">
    <property type="nucleotide sequence ID" value="NZ_JABDTL010000002.1"/>
</dbReference>